<dbReference type="STRING" id="909626.AQJ91_22485"/>
<proteinExistence type="predicted"/>
<comment type="caution">
    <text evidence="1">The sequence shown here is derived from an EMBL/GenBank/DDBJ whole genome shotgun (WGS) entry which is preliminary data.</text>
</comment>
<evidence type="ECO:0000313" key="1">
    <source>
        <dbReference type="EMBL" id="KUO18975.1"/>
    </source>
</evidence>
<dbReference type="EMBL" id="LMXB01000057">
    <property type="protein sequence ID" value="KUO18975.1"/>
    <property type="molecule type" value="Genomic_DNA"/>
</dbReference>
<dbReference type="Proteomes" id="UP000053260">
    <property type="component" value="Unassembled WGS sequence"/>
</dbReference>
<protein>
    <submittedName>
        <fullName evidence="1">Uncharacterized protein</fullName>
    </submittedName>
</protein>
<evidence type="ECO:0000313" key="2">
    <source>
        <dbReference type="Proteomes" id="UP000053260"/>
    </source>
</evidence>
<reference evidence="1 2" key="1">
    <citation type="submission" date="2015-10" db="EMBL/GenBank/DDBJ databases">
        <title>Draft genome sequence of Streptomyces sp. RV15, isolated from a marine sponge.</title>
        <authorList>
            <person name="Ruckert C."/>
            <person name="Abdelmohsen U.R."/>
            <person name="Winkler A."/>
            <person name="Hentschel U."/>
            <person name="Kalinowski J."/>
            <person name="Kampfer P."/>
            <person name="Glaeser S."/>
        </authorList>
    </citation>
    <scope>NUCLEOTIDE SEQUENCE [LARGE SCALE GENOMIC DNA]</scope>
    <source>
        <strain evidence="1 2">RV15</strain>
    </source>
</reference>
<name>A0A101UY12_9ACTN</name>
<sequence length="148" mass="15923">MLPGVRVRHVLRALLVLVDLTVEFGELGGGEDVAESGEGLADRRVGLAVGDEGTTCRPGIRFFGSVSTTQSLAWMSVSVVKRPRLPDDVSDGAAQFGGGWRWTSLPPTRSVRSWTAVVPMGKRLWIASNWITSCPLPDCITSCRVLSV</sequence>
<gene>
    <name evidence="1" type="ORF">AQJ91_22485</name>
</gene>
<dbReference type="AlphaFoldDB" id="A0A101UY12"/>
<organism evidence="1 2">
    <name type="scientific">Streptomyces dysideae</name>
    <dbReference type="NCBI Taxonomy" id="909626"/>
    <lineage>
        <taxon>Bacteria</taxon>
        <taxon>Bacillati</taxon>
        <taxon>Actinomycetota</taxon>
        <taxon>Actinomycetes</taxon>
        <taxon>Kitasatosporales</taxon>
        <taxon>Streptomycetaceae</taxon>
        <taxon>Streptomyces</taxon>
    </lineage>
</organism>
<keyword evidence="2" id="KW-1185">Reference proteome</keyword>
<accession>A0A101UY12</accession>